<dbReference type="Pfam" id="PF13524">
    <property type="entry name" value="Glyco_trans_1_2"/>
    <property type="match status" value="1"/>
</dbReference>
<accession>A0ABQ6Q281</accession>
<evidence type="ECO:0000259" key="1">
    <source>
        <dbReference type="Pfam" id="PF13524"/>
    </source>
</evidence>
<dbReference type="EMBL" id="BTPE01000008">
    <property type="protein sequence ID" value="GMQ34294.1"/>
    <property type="molecule type" value="Genomic_DNA"/>
</dbReference>
<feature type="domain" description="Spore protein YkvP/CgeB glycosyl transferase-like" evidence="1">
    <location>
        <begin position="201"/>
        <end position="313"/>
    </location>
</feature>
<dbReference type="InterPro" id="IPR055259">
    <property type="entry name" value="YkvP/CgeB_Glyco_trans-like"/>
</dbReference>
<name>A0ABQ6Q281_9BACT</name>
<dbReference type="Proteomes" id="UP001307705">
    <property type="component" value="Unassembled WGS sequence"/>
</dbReference>
<dbReference type="RefSeq" id="WP_338229118.1">
    <property type="nucleotide sequence ID" value="NZ_BTPE01000008.1"/>
</dbReference>
<protein>
    <recommendedName>
        <fullName evidence="1">Spore protein YkvP/CgeB glycosyl transferase-like domain-containing protein</fullName>
    </recommendedName>
</protein>
<comment type="caution">
    <text evidence="2">The sequence shown here is derived from an EMBL/GenBank/DDBJ whole genome shotgun (WGS) entry which is preliminary data.</text>
</comment>
<gene>
    <name evidence="2" type="ORF">Ataiwa_25660</name>
</gene>
<proteinExistence type="predicted"/>
<evidence type="ECO:0000313" key="2">
    <source>
        <dbReference type="EMBL" id="GMQ34294.1"/>
    </source>
</evidence>
<organism evidence="2 3">
    <name type="scientific">Algoriphagus taiwanensis</name>
    <dbReference type="NCBI Taxonomy" id="1445656"/>
    <lineage>
        <taxon>Bacteria</taxon>
        <taxon>Pseudomonadati</taxon>
        <taxon>Bacteroidota</taxon>
        <taxon>Cytophagia</taxon>
        <taxon>Cytophagales</taxon>
        <taxon>Cyclobacteriaceae</taxon>
        <taxon>Algoriphagus</taxon>
    </lineage>
</organism>
<evidence type="ECO:0000313" key="3">
    <source>
        <dbReference type="Proteomes" id="UP001307705"/>
    </source>
</evidence>
<keyword evidence="3" id="KW-1185">Reference proteome</keyword>
<reference evidence="2 3" key="1">
    <citation type="submission" date="2023-08" db="EMBL/GenBank/DDBJ databases">
        <title>Draft genome sequence of Algoriphagus taiwanensis.</title>
        <authorList>
            <person name="Takatani N."/>
            <person name="Hosokawa M."/>
            <person name="Sawabe T."/>
        </authorList>
    </citation>
    <scope>NUCLEOTIDE SEQUENCE [LARGE SCALE GENOMIC DNA]</scope>
    <source>
        <strain evidence="2 3">JCM 19755</strain>
    </source>
</reference>
<sequence>MKESIDLLAIPNFYSSYYVLGLSKVGELRYRPEKQFQKFNNRGFVIFRYKGKIGVIDNHDPVGVDQELYQACDAFFATNKLLNHTEYSQPKVKPLFPHYPVNILSLYFRLFGVSLLTQLKPRDLAREIYVLRSRPVYAKKGDDYHYSDYVFFSGSTWKKEAWANQIRAEFIRACKADPRIRFEGGFIPRSDGNNFGFDQELNKEKYSPKRFSELSAQSLLSLNNPAVLGAVSWRLAEYWNSSSFVISFPFATDLPRFPIPGEEIHQIKDSSEYSEIINRVLDHPEYHEKIARGGKRFFDTYCTPESQAKYILAELNH</sequence>